<feature type="compositionally biased region" description="Polar residues" evidence="1">
    <location>
        <begin position="19"/>
        <end position="28"/>
    </location>
</feature>
<evidence type="ECO:0000256" key="1">
    <source>
        <dbReference type="SAM" id="MobiDB-lite"/>
    </source>
</evidence>
<name>A0A6A6BB01_9PEZI</name>
<dbReference type="Proteomes" id="UP000799438">
    <property type="component" value="Unassembled WGS sequence"/>
</dbReference>
<accession>A0A6A6BB01</accession>
<dbReference type="EMBL" id="ML995489">
    <property type="protein sequence ID" value="KAF2140533.1"/>
    <property type="molecule type" value="Genomic_DNA"/>
</dbReference>
<feature type="compositionally biased region" description="Low complexity" evidence="1">
    <location>
        <begin position="150"/>
        <end position="160"/>
    </location>
</feature>
<sequence>MNACSDAADAPASSDRRISTSPPTSPAENTDMKKLSLEDMDHVDELPAAAATPMHPETPRRLTDPTLSALLQPQQSPMPRNRSPYTRNHLRSSSLNVPVMTRAHSSPTVIGPSGHLTFASVPRPSSPMRSPARVRGPPKLSGDEPYPHPSNSSASDIGSISEDRELNFVPRSTTDRVAENLSSFSHYAGNTFPRQRRRPTSPLYHPSNAPFGYSSAPSTPSHASPPLPSAKFNESFPQNISYPSSFSSSSVPSTPTSIRSRSPSISSLETIPDTPDAEEAAIEADRIAKLEAAAKAAEGGNDGMRRSSLDVPRVRNAGFGAGSRDKRKRWSVCGAEKRGDLDLETIWED</sequence>
<evidence type="ECO:0000313" key="2">
    <source>
        <dbReference type="EMBL" id="KAF2140533.1"/>
    </source>
</evidence>
<keyword evidence="3" id="KW-1185">Reference proteome</keyword>
<feature type="region of interest" description="Disordered" evidence="1">
    <location>
        <begin position="1"/>
        <end position="173"/>
    </location>
</feature>
<organism evidence="2 3">
    <name type="scientific">Aplosporella prunicola CBS 121167</name>
    <dbReference type="NCBI Taxonomy" id="1176127"/>
    <lineage>
        <taxon>Eukaryota</taxon>
        <taxon>Fungi</taxon>
        <taxon>Dikarya</taxon>
        <taxon>Ascomycota</taxon>
        <taxon>Pezizomycotina</taxon>
        <taxon>Dothideomycetes</taxon>
        <taxon>Dothideomycetes incertae sedis</taxon>
        <taxon>Botryosphaeriales</taxon>
        <taxon>Aplosporellaceae</taxon>
        <taxon>Aplosporella</taxon>
    </lineage>
</organism>
<dbReference type="AlphaFoldDB" id="A0A6A6BB01"/>
<feature type="compositionally biased region" description="Low complexity" evidence="1">
    <location>
        <begin position="119"/>
        <end position="135"/>
    </location>
</feature>
<dbReference type="RefSeq" id="XP_033396246.1">
    <property type="nucleotide sequence ID" value="XM_033540694.1"/>
</dbReference>
<gene>
    <name evidence="2" type="ORF">K452DRAFT_288612</name>
</gene>
<dbReference type="OrthoDB" id="5400063at2759"/>
<evidence type="ECO:0000313" key="3">
    <source>
        <dbReference type="Proteomes" id="UP000799438"/>
    </source>
</evidence>
<protein>
    <recommendedName>
        <fullName evidence="4">Basic proline-rich protein</fullName>
    </recommendedName>
</protein>
<feature type="region of interest" description="Disordered" evidence="1">
    <location>
        <begin position="294"/>
        <end position="334"/>
    </location>
</feature>
<feature type="compositionally biased region" description="Basic and acidic residues" evidence="1">
    <location>
        <begin position="30"/>
        <end position="45"/>
    </location>
</feature>
<feature type="compositionally biased region" description="Low complexity" evidence="1">
    <location>
        <begin position="241"/>
        <end position="267"/>
    </location>
</feature>
<feature type="compositionally biased region" description="Low complexity" evidence="1">
    <location>
        <begin position="1"/>
        <end position="13"/>
    </location>
</feature>
<proteinExistence type="predicted"/>
<feature type="region of interest" description="Disordered" evidence="1">
    <location>
        <begin position="187"/>
        <end position="276"/>
    </location>
</feature>
<feature type="compositionally biased region" description="Polar residues" evidence="1">
    <location>
        <begin position="65"/>
        <end position="96"/>
    </location>
</feature>
<evidence type="ECO:0008006" key="4">
    <source>
        <dbReference type="Google" id="ProtNLM"/>
    </source>
</evidence>
<dbReference type="GeneID" id="54298190"/>
<reference evidence="2" key="1">
    <citation type="journal article" date="2020" name="Stud. Mycol.">
        <title>101 Dothideomycetes genomes: a test case for predicting lifestyles and emergence of pathogens.</title>
        <authorList>
            <person name="Haridas S."/>
            <person name="Albert R."/>
            <person name="Binder M."/>
            <person name="Bloem J."/>
            <person name="Labutti K."/>
            <person name="Salamov A."/>
            <person name="Andreopoulos B."/>
            <person name="Baker S."/>
            <person name="Barry K."/>
            <person name="Bills G."/>
            <person name="Bluhm B."/>
            <person name="Cannon C."/>
            <person name="Castanera R."/>
            <person name="Culley D."/>
            <person name="Daum C."/>
            <person name="Ezra D."/>
            <person name="Gonzalez J."/>
            <person name="Henrissat B."/>
            <person name="Kuo A."/>
            <person name="Liang C."/>
            <person name="Lipzen A."/>
            <person name="Lutzoni F."/>
            <person name="Magnuson J."/>
            <person name="Mondo S."/>
            <person name="Nolan M."/>
            <person name="Ohm R."/>
            <person name="Pangilinan J."/>
            <person name="Park H.-J."/>
            <person name="Ramirez L."/>
            <person name="Alfaro M."/>
            <person name="Sun H."/>
            <person name="Tritt A."/>
            <person name="Yoshinaga Y."/>
            <person name="Zwiers L.-H."/>
            <person name="Turgeon B."/>
            <person name="Goodwin S."/>
            <person name="Spatafora J."/>
            <person name="Crous P."/>
            <person name="Grigoriev I."/>
        </authorList>
    </citation>
    <scope>NUCLEOTIDE SEQUENCE</scope>
    <source>
        <strain evidence="2">CBS 121167</strain>
    </source>
</reference>